<dbReference type="Proteomes" id="UP000007305">
    <property type="component" value="Chromosome 5"/>
</dbReference>
<feature type="compositionally biased region" description="Low complexity" evidence="2">
    <location>
        <begin position="216"/>
        <end position="237"/>
    </location>
</feature>
<sequence length="354" mass="38875">MDDDLKHLRVSFSGVRQGGETVPLPSQRRTSSRRGSRISVLASDAAEEYDAAYAATVAAVAYAIAAREERLSASQESTPYAAADRLARGNKQSSKSARTTKRGESLEKPNFEGRRSSSSRWFTGKEPIDDDYQDEQANVSVKRPLRPAQKKPAPAEGAASDERLPALADPALRVRKDFSFTRKPSEKRGSRRFEQDQGNQTTAPPPPPPTARPSDKASSSYSAAGSRDSGAATTSGGPMAFSSENEAMADAWEKEKLARIKRKYNETMQTIAAWEAEKKANARRQKQLKDESESERKRAKALEEYTEEMSRINKVAAASRLTAEEKKRSAERKARDKAHTIRSTGKLPGACGCF</sequence>
<accession>A0A804PC65</accession>
<keyword evidence="6" id="KW-1267">Proteomics identification</keyword>
<feature type="compositionally biased region" description="Basic and acidic residues" evidence="2">
    <location>
        <begin position="172"/>
        <end position="195"/>
    </location>
</feature>
<dbReference type="Gramene" id="Zm00001eb225120_T002">
    <property type="protein sequence ID" value="Zm00001eb225120_P002"/>
    <property type="gene ID" value="Zm00001eb225120"/>
</dbReference>
<gene>
    <name evidence="4" type="primary">LOC100193618</name>
</gene>
<evidence type="ECO:0000313" key="4">
    <source>
        <dbReference type="EnsemblPlants" id="Zm00001eb225120_P002"/>
    </source>
</evidence>
<evidence type="ECO:0000313" key="5">
    <source>
        <dbReference type="Proteomes" id="UP000007305"/>
    </source>
</evidence>
<dbReference type="GeneID" id="100193618"/>
<name>A0A804PC65_MAIZE</name>
<dbReference type="PANTHER" id="PTHR31471:SF96">
    <property type="entry name" value="OS10G0325400 PROTEIN"/>
    <property type="match status" value="1"/>
</dbReference>
<feature type="region of interest" description="Disordered" evidence="2">
    <location>
        <begin position="278"/>
        <end position="307"/>
    </location>
</feature>
<reference evidence="5" key="1">
    <citation type="journal article" date="2009" name="Science">
        <title>The B73 maize genome: complexity, diversity, and dynamics.</title>
        <authorList>
            <person name="Schnable P.S."/>
            <person name="Ware D."/>
            <person name="Fulton R.S."/>
            <person name="Stein J.C."/>
            <person name="Wei F."/>
            <person name="Pasternak S."/>
            <person name="Liang C."/>
            <person name="Zhang J."/>
            <person name="Fulton L."/>
            <person name="Graves T.A."/>
            <person name="Minx P."/>
            <person name="Reily A.D."/>
            <person name="Courtney L."/>
            <person name="Kruchowski S.S."/>
            <person name="Tomlinson C."/>
            <person name="Strong C."/>
            <person name="Delehaunty K."/>
            <person name="Fronick C."/>
            <person name="Courtney B."/>
            <person name="Rock S.M."/>
            <person name="Belter E."/>
            <person name="Du F."/>
            <person name="Kim K."/>
            <person name="Abbott R.M."/>
            <person name="Cotton M."/>
            <person name="Levy A."/>
            <person name="Marchetto P."/>
            <person name="Ochoa K."/>
            <person name="Jackson S.M."/>
            <person name="Gillam B."/>
            <person name="Chen W."/>
            <person name="Yan L."/>
            <person name="Higginbotham J."/>
            <person name="Cardenas M."/>
            <person name="Waligorski J."/>
            <person name="Applebaum E."/>
            <person name="Phelps L."/>
            <person name="Falcone J."/>
            <person name="Kanchi K."/>
            <person name="Thane T."/>
            <person name="Scimone A."/>
            <person name="Thane N."/>
            <person name="Henke J."/>
            <person name="Wang T."/>
            <person name="Ruppert J."/>
            <person name="Shah N."/>
            <person name="Rotter K."/>
            <person name="Hodges J."/>
            <person name="Ingenthron E."/>
            <person name="Cordes M."/>
            <person name="Kohlberg S."/>
            <person name="Sgro J."/>
            <person name="Delgado B."/>
            <person name="Mead K."/>
            <person name="Chinwalla A."/>
            <person name="Leonard S."/>
            <person name="Crouse K."/>
            <person name="Collura K."/>
            <person name="Kudrna D."/>
            <person name="Currie J."/>
            <person name="He R."/>
            <person name="Angelova A."/>
            <person name="Rajasekar S."/>
            <person name="Mueller T."/>
            <person name="Lomeli R."/>
            <person name="Scara G."/>
            <person name="Ko A."/>
            <person name="Delaney K."/>
            <person name="Wissotski M."/>
            <person name="Lopez G."/>
            <person name="Campos D."/>
            <person name="Braidotti M."/>
            <person name="Ashley E."/>
            <person name="Golser W."/>
            <person name="Kim H."/>
            <person name="Lee S."/>
            <person name="Lin J."/>
            <person name="Dujmic Z."/>
            <person name="Kim W."/>
            <person name="Talag J."/>
            <person name="Zuccolo A."/>
            <person name="Fan C."/>
            <person name="Sebastian A."/>
            <person name="Kramer M."/>
            <person name="Spiegel L."/>
            <person name="Nascimento L."/>
            <person name="Zutavern T."/>
            <person name="Miller B."/>
            <person name="Ambroise C."/>
            <person name="Muller S."/>
            <person name="Spooner W."/>
            <person name="Narechania A."/>
            <person name="Ren L."/>
            <person name="Wei S."/>
            <person name="Kumari S."/>
            <person name="Faga B."/>
            <person name="Levy M.J."/>
            <person name="McMahan L."/>
            <person name="Van Buren P."/>
            <person name="Vaughn M.W."/>
            <person name="Ying K."/>
            <person name="Yeh C.-T."/>
            <person name="Emrich S.J."/>
            <person name="Jia Y."/>
            <person name="Kalyanaraman A."/>
            <person name="Hsia A.-P."/>
            <person name="Barbazuk W.B."/>
            <person name="Baucom R.S."/>
            <person name="Brutnell T.P."/>
            <person name="Carpita N.C."/>
            <person name="Chaparro C."/>
            <person name="Chia J.-M."/>
            <person name="Deragon J.-M."/>
            <person name="Estill J.C."/>
            <person name="Fu Y."/>
            <person name="Jeddeloh J.A."/>
            <person name="Han Y."/>
            <person name="Lee H."/>
            <person name="Li P."/>
            <person name="Lisch D.R."/>
            <person name="Liu S."/>
            <person name="Liu Z."/>
            <person name="Nagel D.H."/>
            <person name="McCann M.C."/>
            <person name="SanMiguel P."/>
            <person name="Myers A.M."/>
            <person name="Nettleton D."/>
            <person name="Nguyen J."/>
            <person name="Penning B.W."/>
            <person name="Ponnala L."/>
            <person name="Schneider K.L."/>
            <person name="Schwartz D.C."/>
            <person name="Sharma A."/>
            <person name="Soderlund C."/>
            <person name="Springer N.M."/>
            <person name="Sun Q."/>
            <person name="Wang H."/>
            <person name="Waterman M."/>
            <person name="Westerman R."/>
            <person name="Wolfgruber T.K."/>
            <person name="Yang L."/>
            <person name="Yu Y."/>
            <person name="Zhang L."/>
            <person name="Zhou S."/>
            <person name="Zhu Q."/>
            <person name="Bennetzen J.L."/>
            <person name="Dawe R.K."/>
            <person name="Jiang J."/>
            <person name="Jiang N."/>
            <person name="Presting G.G."/>
            <person name="Wessler S.R."/>
            <person name="Aluru S."/>
            <person name="Martienssen R.A."/>
            <person name="Clifton S.W."/>
            <person name="McCombie W.R."/>
            <person name="Wing R.A."/>
            <person name="Wilson R.K."/>
        </authorList>
    </citation>
    <scope>NUCLEOTIDE SEQUENCE [LARGE SCALE GENOMIC DNA]</scope>
    <source>
        <strain evidence="5">cv. B73</strain>
    </source>
</reference>
<feature type="compositionally biased region" description="Basic and acidic residues" evidence="2">
    <location>
        <begin position="101"/>
        <end position="115"/>
    </location>
</feature>
<reference evidence="4" key="2">
    <citation type="submission" date="2019-07" db="EMBL/GenBank/DDBJ databases">
        <authorList>
            <person name="Seetharam A."/>
            <person name="Woodhouse M."/>
            <person name="Cannon E."/>
        </authorList>
    </citation>
    <scope>NUCLEOTIDE SEQUENCE [LARGE SCALE GENOMIC DNA]</scope>
    <source>
        <strain evidence="4">cv. B73</strain>
    </source>
</reference>
<feature type="domain" description="Remorin C-terminal" evidence="3">
    <location>
        <begin position="244"/>
        <end position="349"/>
    </location>
</feature>
<dbReference type="InParanoid" id="A0A804PC65"/>
<dbReference type="PANTHER" id="PTHR31471">
    <property type="entry name" value="OS02G0116800 PROTEIN"/>
    <property type="match status" value="1"/>
</dbReference>
<feature type="compositionally biased region" description="Basic and acidic residues" evidence="2">
    <location>
        <begin position="322"/>
        <end position="339"/>
    </location>
</feature>
<feature type="compositionally biased region" description="Basic and acidic residues" evidence="2">
    <location>
        <begin position="287"/>
        <end position="307"/>
    </location>
</feature>
<feature type="region of interest" description="Disordered" evidence="2">
    <location>
        <begin position="70"/>
        <end position="247"/>
    </location>
</feature>
<evidence type="ECO:0000259" key="3">
    <source>
        <dbReference type="Pfam" id="PF03763"/>
    </source>
</evidence>
<proteinExistence type="evidence at protein level"/>
<dbReference type="FunCoup" id="A0A804PC65">
    <property type="interactions" value="980"/>
</dbReference>
<dbReference type="RefSeq" id="XP_008681160.1">
    <property type="nucleotide sequence ID" value="XM_008682938.2"/>
</dbReference>
<evidence type="ECO:0007829" key="6">
    <source>
        <dbReference type="PeptideAtlas" id="A0A804PC65"/>
    </source>
</evidence>
<protein>
    <recommendedName>
        <fullName evidence="3">Remorin C-terminal domain-containing protein</fullName>
    </recommendedName>
</protein>
<feature type="region of interest" description="Disordered" evidence="2">
    <location>
        <begin position="319"/>
        <end position="341"/>
    </location>
</feature>
<dbReference type="OrthoDB" id="775261at2759"/>
<evidence type="ECO:0000256" key="2">
    <source>
        <dbReference type="SAM" id="MobiDB-lite"/>
    </source>
</evidence>
<dbReference type="Pfam" id="PF03763">
    <property type="entry name" value="Remorin_C"/>
    <property type="match status" value="1"/>
</dbReference>
<dbReference type="AlphaFoldDB" id="A0A804PC65"/>
<feature type="region of interest" description="Disordered" evidence="2">
    <location>
        <begin position="10"/>
        <end position="37"/>
    </location>
</feature>
<dbReference type="InterPro" id="IPR005516">
    <property type="entry name" value="Remorin_C"/>
</dbReference>
<comment type="similarity">
    <text evidence="1">Belongs to the remorin family.</text>
</comment>
<organism evidence="4 5">
    <name type="scientific">Zea mays</name>
    <name type="common">Maize</name>
    <dbReference type="NCBI Taxonomy" id="4577"/>
    <lineage>
        <taxon>Eukaryota</taxon>
        <taxon>Viridiplantae</taxon>
        <taxon>Streptophyta</taxon>
        <taxon>Embryophyta</taxon>
        <taxon>Tracheophyta</taxon>
        <taxon>Spermatophyta</taxon>
        <taxon>Magnoliopsida</taxon>
        <taxon>Liliopsida</taxon>
        <taxon>Poales</taxon>
        <taxon>Poaceae</taxon>
        <taxon>PACMAD clade</taxon>
        <taxon>Panicoideae</taxon>
        <taxon>Andropogonodae</taxon>
        <taxon>Andropogoneae</taxon>
        <taxon>Tripsacinae</taxon>
        <taxon>Zea</taxon>
    </lineage>
</organism>
<dbReference type="EnsemblPlants" id="Zm00001eb225120_T002">
    <property type="protein sequence ID" value="Zm00001eb225120_P002"/>
    <property type="gene ID" value="Zm00001eb225120"/>
</dbReference>
<reference evidence="4" key="3">
    <citation type="submission" date="2021-05" db="UniProtKB">
        <authorList>
            <consortium name="EnsemblPlants"/>
        </authorList>
    </citation>
    <scope>IDENTIFICATION</scope>
    <source>
        <strain evidence="4">cv. B73</strain>
    </source>
</reference>
<evidence type="ECO:0000256" key="1">
    <source>
        <dbReference type="ARBA" id="ARBA00005711"/>
    </source>
</evidence>
<keyword evidence="5" id="KW-1185">Reference proteome</keyword>